<dbReference type="Gene3D" id="1.20.58.2220">
    <property type="entry name" value="Formin, FH2 domain"/>
    <property type="match status" value="1"/>
</dbReference>
<dbReference type="EMBL" id="RXIC02000026">
    <property type="protein sequence ID" value="KAB1202206.1"/>
    <property type="molecule type" value="Genomic_DNA"/>
</dbReference>
<comment type="caution">
    <text evidence="5">The sequence shown here is derived from an EMBL/GenBank/DDBJ whole genome shotgun (WGS) entry which is preliminary data.</text>
</comment>
<dbReference type="InterPro" id="IPR015425">
    <property type="entry name" value="FH2_Formin"/>
</dbReference>
<reference evidence="5 6" key="1">
    <citation type="journal article" date="2019" name="Plant Biotechnol. J.">
        <title>The red bayberry genome and genetic basis of sex determination.</title>
        <authorList>
            <person name="Jia H.M."/>
            <person name="Jia H.J."/>
            <person name="Cai Q.L."/>
            <person name="Wang Y."/>
            <person name="Zhao H.B."/>
            <person name="Yang W.F."/>
            <person name="Wang G.Y."/>
            <person name="Li Y.H."/>
            <person name="Zhan D.L."/>
            <person name="Shen Y.T."/>
            <person name="Niu Q.F."/>
            <person name="Chang L."/>
            <person name="Qiu J."/>
            <person name="Zhao L."/>
            <person name="Xie H.B."/>
            <person name="Fu W.Y."/>
            <person name="Jin J."/>
            <person name="Li X.W."/>
            <person name="Jiao Y."/>
            <person name="Zhou C.C."/>
            <person name="Tu T."/>
            <person name="Chai C.Y."/>
            <person name="Gao J.L."/>
            <person name="Fan L.J."/>
            <person name="van de Weg E."/>
            <person name="Wang J.Y."/>
            <person name="Gao Z.S."/>
        </authorList>
    </citation>
    <scope>NUCLEOTIDE SEQUENCE [LARGE SCALE GENOMIC DNA]</scope>
    <source>
        <tissue evidence="5">Leaves</tissue>
    </source>
</reference>
<keyword evidence="6" id="KW-1185">Reference proteome</keyword>
<feature type="domain" description="FH2" evidence="4">
    <location>
        <begin position="188"/>
        <end position="278"/>
    </location>
</feature>
<name>A0A6A1UPW6_9ROSI</name>
<evidence type="ECO:0000313" key="6">
    <source>
        <dbReference type="Proteomes" id="UP000516437"/>
    </source>
</evidence>
<organism evidence="5 6">
    <name type="scientific">Morella rubra</name>
    <name type="common">Chinese bayberry</name>
    <dbReference type="NCBI Taxonomy" id="262757"/>
    <lineage>
        <taxon>Eukaryota</taxon>
        <taxon>Viridiplantae</taxon>
        <taxon>Streptophyta</taxon>
        <taxon>Embryophyta</taxon>
        <taxon>Tracheophyta</taxon>
        <taxon>Spermatophyta</taxon>
        <taxon>Magnoliopsida</taxon>
        <taxon>eudicotyledons</taxon>
        <taxon>Gunneridae</taxon>
        <taxon>Pentapetalae</taxon>
        <taxon>rosids</taxon>
        <taxon>fabids</taxon>
        <taxon>Fagales</taxon>
        <taxon>Myricaceae</taxon>
        <taxon>Morella</taxon>
    </lineage>
</organism>
<gene>
    <name evidence="5" type="ORF">CJ030_MR8G006587</name>
</gene>
<dbReference type="InterPro" id="IPR013126">
    <property type="entry name" value="Hsp_70_fam"/>
</dbReference>
<dbReference type="Gene3D" id="3.30.420.40">
    <property type="match status" value="2"/>
</dbReference>
<dbReference type="GO" id="GO:0005524">
    <property type="term" value="F:ATP binding"/>
    <property type="evidence" value="ECO:0007669"/>
    <property type="project" value="UniProtKB-KW"/>
</dbReference>
<evidence type="ECO:0000256" key="2">
    <source>
        <dbReference type="ARBA" id="ARBA00022741"/>
    </source>
</evidence>
<protein>
    <submittedName>
        <fullName evidence="5">Putative mediator of RNA polymerase II transcription subunit 37b</fullName>
    </submittedName>
</protein>
<dbReference type="OrthoDB" id="1722517at2759"/>
<dbReference type="GO" id="GO:0140662">
    <property type="term" value="F:ATP-dependent protein folding chaperone"/>
    <property type="evidence" value="ECO:0007669"/>
    <property type="project" value="InterPro"/>
</dbReference>
<dbReference type="Pfam" id="PF02181">
    <property type="entry name" value="FH2"/>
    <property type="match status" value="1"/>
</dbReference>
<evidence type="ECO:0000259" key="4">
    <source>
        <dbReference type="Pfam" id="PF02181"/>
    </source>
</evidence>
<dbReference type="Pfam" id="PF00012">
    <property type="entry name" value="HSP70"/>
    <property type="match status" value="1"/>
</dbReference>
<dbReference type="Gene3D" id="3.30.30.30">
    <property type="match status" value="1"/>
</dbReference>
<evidence type="ECO:0000256" key="1">
    <source>
        <dbReference type="ARBA" id="ARBA00007381"/>
    </source>
</evidence>
<dbReference type="InterPro" id="IPR042201">
    <property type="entry name" value="FH2_Formin_sf"/>
</dbReference>
<keyword evidence="2" id="KW-0547">Nucleotide-binding</keyword>
<dbReference type="FunFam" id="3.30.420.40:FF:000028">
    <property type="entry name" value="heat shock 70 kDa protein-like"/>
    <property type="match status" value="1"/>
</dbReference>
<dbReference type="AlphaFoldDB" id="A0A6A1UPW6"/>
<evidence type="ECO:0000313" key="5">
    <source>
        <dbReference type="EMBL" id="KAB1202206.1"/>
    </source>
</evidence>
<dbReference type="PANTHER" id="PTHR19375">
    <property type="entry name" value="HEAT SHOCK PROTEIN 70KDA"/>
    <property type="match status" value="1"/>
</dbReference>
<dbReference type="InterPro" id="IPR043129">
    <property type="entry name" value="ATPase_NBD"/>
</dbReference>
<sequence length="278" mass="30711">MSAKEKAVAFLLLFVAGWIEMGFPFVLVGRFDDPEVQRDKVSALNKDGKPYIQVKVKGEVKVFSPEEISALTLGKMKETAEAIFGEENQGRCHYFSRQAIKDAGTIAGLNVAVILSEATAAAIAYGLDKKGGEQNILVCDLGGGTFVVSILTIDNEGIRVSDSIMGRISQKKKTKTVEEREEYYRRMGLELVSGLSTELYNVKKTATIDLDVLASSVSYLSDGMAKLQHLVQKDLCPNEQNGNFVNSMRSFLTYAEKNLKDLHGDEDRVLKRVKEITE</sequence>
<comment type="similarity">
    <text evidence="1">Belongs to the heat shock protein 70 family.</text>
</comment>
<dbReference type="SUPFAM" id="SSF101447">
    <property type="entry name" value="Formin homology 2 domain (FH2 domain)"/>
    <property type="match status" value="1"/>
</dbReference>
<dbReference type="Proteomes" id="UP000516437">
    <property type="component" value="Chromosome 8"/>
</dbReference>
<keyword evidence="3" id="KW-0067">ATP-binding</keyword>
<accession>A0A6A1UPW6</accession>
<dbReference type="SUPFAM" id="SSF53067">
    <property type="entry name" value="Actin-like ATPase domain"/>
    <property type="match status" value="1"/>
</dbReference>
<proteinExistence type="inferred from homology"/>
<evidence type="ECO:0000256" key="3">
    <source>
        <dbReference type="ARBA" id="ARBA00022840"/>
    </source>
</evidence>